<evidence type="ECO:0000313" key="1">
    <source>
        <dbReference type="EMBL" id="SFI66967.1"/>
    </source>
</evidence>
<evidence type="ECO:0000313" key="2">
    <source>
        <dbReference type="Proteomes" id="UP000199025"/>
    </source>
</evidence>
<dbReference type="RefSeq" id="WP_091503877.1">
    <property type="nucleotide sequence ID" value="NZ_CBDQZW010000048.1"/>
</dbReference>
<proteinExistence type="predicted"/>
<keyword evidence="2" id="KW-1185">Reference proteome</keyword>
<evidence type="ECO:0008006" key="3">
    <source>
        <dbReference type="Google" id="ProtNLM"/>
    </source>
</evidence>
<accession>A0A1I3K390</accession>
<name>A0A1I3K390_9PSEU</name>
<dbReference type="EMBL" id="FORP01000001">
    <property type="protein sequence ID" value="SFI66967.1"/>
    <property type="molecule type" value="Genomic_DNA"/>
</dbReference>
<dbReference type="AlphaFoldDB" id="A0A1I3K390"/>
<sequence length="129" mass="14105">MPRTLSHDECVKLVRSPVRYRRAELSVDGRDAFVRTCLVLDNGDFLVPGDRALVRTAAGRTVTVTVTHRNRHVPGGWTVSGIGLARPLVAADRPVPLPRATEQDLDFRTGVRVVVARLTGQLVSVAEEV</sequence>
<organism evidence="1 2">
    <name type="scientific">Amycolatopsis sacchari</name>
    <dbReference type="NCBI Taxonomy" id="115433"/>
    <lineage>
        <taxon>Bacteria</taxon>
        <taxon>Bacillati</taxon>
        <taxon>Actinomycetota</taxon>
        <taxon>Actinomycetes</taxon>
        <taxon>Pseudonocardiales</taxon>
        <taxon>Pseudonocardiaceae</taxon>
        <taxon>Amycolatopsis</taxon>
    </lineage>
</organism>
<gene>
    <name evidence="1" type="ORF">SAMN05421835_101395</name>
</gene>
<dbReference type="Proteomes" id="UP000199025">
    <property type="component" value="Unassembled WGS sequence"/>
</dbReference>
<reference evidence="1 2" key="1">
    <citation type="submission" date="2016-10" db="EMBL/GenBank/DDBJ databases">
        <authorList>
            <person name="de Groot N.N."/>
        </authorList>
    </citation>
    <scope>NUCLEOTIDE SEQUENCE [LARGE SCALE GENOMIC DNA]</scope>
    <source>
        <strain evidence="1 2">DSM 44468</strain>
    </source>
</reference>
<dbReference type="OrthoDB" id="3627140at2"/>
<protein>
    <recommendedName>
        <fullName evidence="3">Pyridoxamine 5'-phosphate oxidase</fullName>
    </recommendedName>
</protein>